<evidence type="ECO:0000313" key="3">
    <source>
        <dbReference type="Proteomes" id="UP001447188"/>
    </source>
</evidence>
<feature type="compositionally biased region" description="Low complexity" evidence="1">
    <location>
        <begin position="44"/>
        <end position="54"/>
    </location>
</feature>
<feature type="compositionally biased region" description="Basic residues" evidence="1">
    <location>
        <begin position="59"/>
        <end position="68"/>
    </location>
</feature>
<feature type="compositionally biased region" description="Polar residues" evidence="1">
    <location>
        <begin position="1052"/>
        <end position="1061"/>
    </location>
</feature>
<name>A0ABR3GGM8_9PEZI</name>
<gene>
    <name evidence="2" type="ORF">Q9L58_006356</name>
</gene>
<reference evidence="2 3" key="1">
    <citation type="submission" date="2024-02" db="EMBL/GenBank/DDBJ databases">
        <title>Discinaceae phylogenomics.</title>
        <authorList>
            <person name="Dirks A.C."/>
            <person name="James T.Y."/>
        </authorList>
    </citation>
    <scope>NUCLEOTIDE SEQUENCE [LARGE SCALE GENOMIC DNA]</scope>
    <source>
        <strain evidence="2 3">ACD0624</strain>
    </source>
</reference>
<feature type="region of interest" description="Disordered" evidence="1">
    <location>
        <begin position="679"/>
        <end position="698"/>
    </location>
</feature>
<feature type="compositionally biased region" description="Polar residues" evidence="1">
    <location>
        <begin position="1216"/>
        <end position="1228"/>
    </location>
</feature>
<keyword evidence="3" id="KW-1185">Reference proteome</keyword>
<feature type="compositionally biased region" description="Pro residues" evidence="1">
    <location>
        <begin position="629"/>
        <end position="647"/>
    </location>
</feature>
<dbReference type="EMBL" id="JBBBZM010000087">
    <property type="protein sequence ID" value="KAL0634691.1"/>
    <property type="molecule type" value="Genomic_DNA"/>
</dbReference>
<feature type="region of interest" description="Disordered" evidence="1">
    <location>
        <begin position="780"/>
        <end position="807"/>
    </location>
</feature>
<feature type="compositionally biased region" description="Basic and acidic residues" evidence="1">
    <location>
        <begin position="393"/>
        <end position="431"/>
    </location>
</feature>
<comment type="caution">
    <text evidence="2">The sequence shown here is derived from an EMBL/GenBank/DDBJ whole genome shotgun (WGS) entry which is preliminary data.</text>
</comment>
<feature type="compositionally biased region" description="Polar residues" evidence="1">
    <location>
        <begin position="1197"/>
        <end position="1209"/>
    </location>
</feature>
<evidence type="ECO:0000313" key="2">
    <source>
        <dbReference type="EMBL" id="KAL0634691.1"/>
    </source>
</evidence>
<feature type="compositionally biased region" description="Low complexity" evidence="1">
    <location>
        <begin position="618"/>
        <end position="628"/>
    </location>
</feature>
<feature type="compositionally biased region" description="Polar residues" evidence="1">
    <location>
        <begin position="1304"/>
        <end position="1332"/>
    </location>
</feature>
<feature type="region of interest" description="Disordered" evidence="1">
    <location>
        <begin position="1240"/>
        <end position="1263"/>
    </location>
</feature>
<feature type="compositionally biased region" description="Low complexity" evidence="1">
    <location>
        <begin position="198"/>
        <end position="208"/>
    </location>
</feature>
<dbReference type="Proteomes" id="UP001447188">
    <property type="component" value="Unassembled WGS sequence"/>
</dbReference>
<proteinExistence type="predicted"/>
<feature type="compositionally biased region" description="Polar residues" evidence="1">
    <location>
        <begin position="1106"/>
        <end position="1125"/>
    </location>
</feature>
<feature type="region of interest" description="Disordered" evidence="1">
    <location>
        <begin position="463"/>
        <end position="482"/>
    </location>
</feature>
<feature type="region of interest" description="Disordered" evidence="1">
    <location>
        <begin position="1297"/>
        <end position="1338"/>
    </location>
</feature>
<feature type="compositionally biased region" description="Basic and acidic residues" evidence="1">
    <location>
        <begin position="85"/>
        <end position="96"/>
    </location>
</feature>
<feature type="region of interest" description="Disordered" evidence="1">
    <location>
        <begin position="1421"/>
        <end position="1455"/>
    </location>
</feature>
<feature type="region of interest" description="Disordered" evidence="1">
    <location>
        <begin position="589"/>
        <end position="651"/>
    </location>
</feature>
<feature type="region of interest" description="Disordered" evidence="1">
    <location>
        <begin position="842"/>
        <end position="876"/>
    </location>
</feature>
<accession>A0ABR3GGM8</accession>
<feature type="compositionally biased region" description="Basic and acidic residues" evidence="1">
    <location>
        <begin position="162"/>
        <end position="186"/>
    </location>
</feature>
<feature type="compositionally biased region" description="Pro residues" evidence="1">
    <location>
        <begin position="589"/>
        <end position="605"/>
    </location>
</feature>
<feature type="compositionally biased region" description="Basic and acidic residues" evidence="1">
    <location>
        <begin position="365"/>
        <end position="385"/>
    </location>
</feature>
<feature type="region of interest" description="Disordered" evidence="1">
    <location>
        <begin position="365"/>
        <end position="446"/>
    </location>
</feature>
<evidence type="ECO:0000256" key="1">
    <source>
        <dbReference type="SAM" id="MobiDB-lite"/>
    </source>
</evidence>
<sequence length="1582" mass="170127">MPAYQRLPPISRTPSPPAHILRRLRAFGGSLHPIDEAPTGVSQPPASSSLSSTPSSPPTKKRKAKKRFLSLNKDPSGKWKKRRQQRVDREIEKALLREGGTISNTANDDDDDMLESIHVAGAVLTIGTGSTNTQSRKRKRPATRRDHTSSARTKVQQQQKQKQKEKEKENQKQKQEQEQRQQHEQEQEQCDSDGGGANASSASSSLSDPDTEDDDSIFTTPPPPQPAELLKLPAEPPPIYHVYRFPELTPTLSSRAPNFSDCVLLNWTRSLTSQAELDAAGPGVHELALSDPVLAERERLRWYARVKEQKEGGRKRGCEKLIVKLPVLPNNRRPNGAGEVTAFAGGWAVTKNEKLMNDREKLAKVEEKSVEMKEKSAEAEEKPAELEEEFAEMEEKSAERDDKSAEAEEKSAETKGGENENESKSESEGEKAVQANDTAVQMKDTTVPADAKVEAEVEEAMPDAPAYETQSVRPASPEVGNVTPADVMDSTLHVTAGAGSMEIAIIYKPTPPEVPETHTDTVMEEVTTSVEPMDVSDPTVIVGKVNGNVALAPREFNSWLSMDSRLIVIDFFPPLVHIPLLLQAPPQPSPPELAPARLAPPPVQAPSPQALEPAQSTPPIVQVPAQPVQAPPPQALEPAQSTPPPVQEPDLPAQVLDLPVQAPDMPVQTLDLPVQAPSPQALEPAQSTPPPVQAPDQPVQTLDLPVLAPSPHALEPTQSTPPPVQAPDLPVQTLDPPAQVPIRTPDQPVQILDLPVKAPDMSVQTLDLPVQVPALPIQAPDLPVQAPDSPAQTHDPPVREPDLPAQTPSLQALEPAQPTLQPVQEPGEPDLPIQTPPVLVRFREPPQPQTQPQQLQLPPPTTTPASKDPPHDDSSKAVVTVAENDNSVETRIGNHQRAAQSGNDALRAVAEGKLGTTTQASLELMDIDVAEMDTDMTEMDTDAVDVAAVSGLAVPDEEPGSSYTASRPRSISLSISVGTETSPHLRQRSAETVEAAVTLNAVAGAAEATAATRSQPSEDDGQSQSIEIMHGADLLLWAASAVDPSFAPHTTPGINTTQQQYKIARAAVAAADPRKRRQPKKSKEPKPPKPKQRRKSLIVVLKVPSTAHSAGSEVSGTEASLSPCTPNRPVPGPKFTSVNVPIPRPQPYRKPESSVPRPLLPKAGMFKSRASTVDALAAARKQTEQTRSVKSKVVNGGTASNNTPSSGGEPNPPNHTTPSPATSPAMSQISTPLQAIPRPAYAKPRSMNRGPGSTGTRDPSIDRWFNVVGNSPAPMSRSGFFPAYPIGKGFFSRNGTLDEAGDSLPTQESSIATSNAEEGSAAGTNNGTSAADTPSLGIPRATITPEYIEAKKIAPLVSKNNFLYWEPSMSVDVKPLIGSGSPTGVLGFPSLMDGKRSYYSPPPLQPLSDIGRPTTAPPPLSPLFMTLFQSPSPAQPRTQPQPAAASTSGPQRPVNPLDMVFNFSRYQRPEKKMVVHGRDILSSSARPLGPPQSPSSTKNVFGWDKLVALLETGLQFDDFRESLIVNYHHMADDEAGFNEGLQWYKRNNEVVIAKVDSVGKPPAGLVDRMKRERRALRERAEA</sequence>
<protein>
    <submittedName>
        <fullName evidence="2">Uncharacterized protein</fullName>
    </submittedName>
</protein>
<organism evidence="2 3">
    <name type="scientific">Discina gigas</name>
    <dbReference type="NCBI Taxonomy" id="1032678"/>
    <lineage>
        <taxon>Eukaryota</taxon>
        <taxon>Fungi</taxon>
        <taxon>Dikarya</taxon>
        <taxon>Ascomycota</taxon>
        <taxon>Pezizomycotina</taxon>
        <taxon>Pezizomycetes</taxon>
        <taxon>Pezizales</taxon>
        <taxon>Discinaceae</taxon>
        <taxon>Discina</taxon>
    </lineage>
</organism>
<feature type="region of interest" description="Disordered" evidence="1">
    <location>
        <begin position="1397"/>
        <end position="1416"/>
    </location>
</feature>
<feature type="region of interest" description="Disordered" evidence="1">
    <location>
        <begin position="1176"/>
        <end position="1228"/>
    </location>
</feature>
<feature type="region of interest" description="Disordered" evidence="1">
    <location>
        <begin position="1048"/>
        <end position="1161"/>
    </location>
</feature>
<feature type="compositionally biased region" description="Low complexity" evidence="1">
    <location>
        <begin position="1429"/>
        <end position="1447"/>
    </location>
</feature>
<feature type="region of interest" description="Disordered" evidence="1">
    <location>
        <begin position="1"/>
        <end position="232"/>
    </location>
</feature>